<accession>A0A8C5DGH9</accession>
<evidence type="ECO:0000256" key="2">
    <source>
        <dbReference type="ARBA" id="ARBA00023306"/>
    </source>
</evidence>
<dbReference type="GO" id="GO:0071163">
    <property type="term" value="P:DNA replication preinitiation complex assembly"/>
    <property type="evidence" value="ECO:0007669"/>
    <property type="project" value="InterPro"/>
</dbReference>
<reference evidence="4" key="2">
    <citation type="submission" date="2025-08" db="UniProtKB">
        <authorList>
            <consortium name="Ensembl"/>
        </authorList>
    </citation>
    <scope>IDENTIFICATION</scope>
</reference>
<keyword evidence="2" id="KW-0131">Cell cycle</keyword>
<protein>
    <recommendedName>
        <fullName evidence="3">CDT1 Geminin-binding domain-containing protein</fullName>
    </recommendedName>
</protein>
<dbReference type="InterPro" id="IPR014939">
    <property type="entry name" value="CDT1_Gemini-bd-like"/>
</dbReference>
<dbReference type="InterPro" id="IPR038090">
    <property type="entry name" value="Cdt1_C_WH_dom_sf"/>
</dbReference>
<reference evidence="4" key="1">
    <citation type="submission" date="2020-06" db="EMBL/GenBank/DDBJ databases">
        <authorList>
            <consortium name="Wellcome Sanger Institute Data Sharing"/>
        </authorList>
    </citation>
    <scope>NUCLEOTIDE SEQUENCE [LARGE SCALE GENOMIC DNA]</scope>
</reference>
<dbReference type="Proteomes" id="UP000694680">
    <property type="component" value="Chromosome 15"/>
</dbReference>
<dbReference type="GO" id="GO:0000076">
    <property type="term" value="P:DNA replication checkpoint signaling"/>
    <property type="evidence" value="ECO:0007669"/>
    <property type="project" value="TreeGrafter"/>
</dbReference>
<reference evidence="4" key="3">
    <citation type="submission" date="2025-09" db="UniProtKB">
        <authorList>
            <consortium name="Ensembl"/>
        </authorList>
    </citation>
    <scope>IDENTIFICATION</scope>
</reference>
<name>A0A8C5DGH9_GOUWI</name>
<dbReference type="Pfam" id="PF08839">
    <property type="entry name" value="CDT1"/>
    <property type="match status" value="1"/>
</dbReference>
<evidence type="ECO:0000259" key="3">
    <source>
        <dbReference type="SMART" id="SM01075"/>
    </source>
</evidence>
<dbReference type="GO" id="GO:0003677">
    <property type="term" value="F:DNA binding"/>
    <property type="evidence" value="ECO:0007669"/>
    <property type="project" value="InterPro"/>
</dbReference>
<gene>
    <name evidence="4" type="primary">cdt1</name>
</gene>
<dbReference type="CDD" id="cd08767">
    <property type="entry name" value="Cdt1_c"/>
    <property type="match status" value="1"/>
</dbReference>
<evidence type="ECO:0000313" key="4">
    <source>
        <dbReference type="Ensembl" id="ENSGWIP00000002927.1"/>
    </source>
</evidence>
<dbReference type="Ensembl" id="ENSGWIT00000003166.1">
    <property type="protein sequence ID" value="ENSGWIP00000002927.1"/>
    <property type="gene ID" value="ENSGWIG00000001619.1"/>
</dbReference>
<organism evidence="4 5">
    <name type="scientific">Gouania willdenowi</name>
    <name type="common">Blunt-snouted clingfish</name>
    <name type="synonym">Lepadogaster willdenowi</name>
    <dbReference type="NCBI Taxonomy" id="441366"/>
    <lineage>
        <taxon>Eukaryota</taxon>
        <taxon>Metazoa</taxon>
        <taxon>Chordata</taxon>
        <taxon>Craniata</taxon>
        <taxon>Vertebrata</taxon>
        <taxon>Euteleostomi</taxon>
        <taxon>Actinopterygii</taxon>
        <taxon>Neopterygii</taxon>
        <taxon>Teleostei</taxon>
        <taxon>Neoteleostei</taxon>
        <taxon>Acanthomorphata</taxon>
        <taxon>Ovalentaria</taxon>
        <taxon>Blenniimorphae</taxon>
        <taxon>Blenniiformes</taxon>
        <taxon>Gobiesocoidei</taxon>
        <taxon>Gobiesocidae</taxon>
        <taxon>Gobiesocinae</taxon>
        <taxon>Gouania</taxon>
    </lineage>
</organism>
<dbReference type="Pfam" id="PF16679">
    <property type="entry name" value="CDT1_C"/>
    <property type="match status" value="1"/>
</dbReference>
<evidence type="ECO:0000256" key="1">
    <source>
        <dbReference type="ARBA" id="ARBA00008356"/>
    </source>
</evidence>
<dbReference type="InterPro" id="IPR045173">
    <property type="entry name" value="Cdt1"/>
</dbReference>
<dbReference type="SUPFAM" id="SSF46785">
    <property type="entry name" value="Winged helix' DNA-binding domain"/>
    <property type="match status" value="1"/>
</dbReference>
<dbReference type="GO" id="GO:0030174">
    <property type="term" value="P:regulation of DNA-templated DNA replication initiation"/>
    <property type="evidence" value="ECO:0007669"/>
    <property type="project" value="InterPro"/>
</dbReference>
<dbReference type="GO" id="GO:0070182">
    <property type="term" value="F:DNA polymerase binding"/>
    <property type="evidence" value="ECO:0007669"/>
    <property type="project" value="TreeGrafter"/>
</dbReference>
<dbReference type="SMART" id="SM01075">
    <property type="entry name" value="CDT1"/>
    <property type="match status" value="1"/>
</dbReference>
<comment type="similarity">
    <text evidence="1">Belongs to the Cdt1 family.</text>
</comment>
<dbReference type="PANTHER" id="PTHR28637:SF1">
    <property type="entry name" value="DNA REPLICATION FACTOR CDT1"/>
    <property type="match status" value="1"/>
</dbReference>
<dbReference type="GO" id="GO:0005634">
    <property type="term" value="C:nucleus"/>
    <property type="evidence" value="ECO:0007669"/>
    <property type="project" value="TreeGrafter"/>
</dbReference>
<dbReference type="PANTHER" id="PTHR28637">
    <property type="entry name" value="DNA REPLICATION FACTOR CDT1"/>
    <property type="match status" value="1"/>
</dbReference>
<proteinExistence type="inferred from homology"/>
<dbReference type="InterPro" id="IPR032054">
    <property type="entry name" value="Cdt1_C"/>
</dbReference>
<dbReference type="GO" id="GO:0000278">
    <property type="term" value="P:mitotic cell cycle"/>
    <property type="evidence" value="ECO:0007669"/>
    <property type="project" value="TreeGrafter"/>
</dbReference>
<dbReference type="CDD" id="cd08674">
    <property type="entry name" value="Cdt1_m"/>
    <property type="match status" value="1"/>
</dbReference>
<dbReference type="Gene3D" id="1.10.10.1420">
    <property type="entry name" value="DNA replication factor Cdt1, C-terminal WH domain"/>
    <property type="match status" value="1"/>
</dbReference>
<dbReference type="InterPro" id="IPR036390">
    <property type="entry name" value="WH_DNA-bd_sf"/>
</dbReference>
<sequence length="392" mass="44691">MVVLMSRCETPSYQRYHSLAQAGPPSLCLPYSYRVLAEMFRSMDTVVAMLFNRRQTPTFTTIKQGVQDMMHRRFEEIHVAQIKNVFPEAFIFRQEKNVPTFSSSSMKKSSYQLTVEPLLPPDHSDDQLVLSASRLLERRHTFHSNLLSLVKQHHKDFLSSLVPPLSVPEDKLTRWHPRFKVDSVPPVQPSTLPQAPPTERMATAQEVLDKARSLITPKMEKALVSLTLQKEDVPQAPDVPQTAASPAQVPTALKGVSQCLLDRIRAKEVQKLQAAMTRDPEVEERLLMMSRLAELARILRSVFVSEKKPALIMEVVCSRMVDSYRSAMSTGEMEKHVRLLAELVSDWLSIVAVRKDSYLKLNRTMELSLVMDRLTHRQKEEELSQHGLPDSL</sequence>
<dbReference type="AlphaFoldDB" id="A0A8C5DGH9"/>
<keyword evidence="5" id="KW-1185">Reference proteome</keyword>
<feature type="domain" description="CDT1 Geminin-binding" evidence="3">
    <location>
        <begin position="29"/>
        <end position="194"/>
    </location>
</feature>
<evidence type="ECO:0000313" key="5">
    <source>
        <dbReference type="Proteomes" id="UP000694680"/>
    </source>
</evidence>